<accession>A0A6C0AEE1</accession>
<name>A0A6C0AEE1_9ZZZZ</name>
<dbReference type="AlphaFoldDB" id="A0A6C0AEE1"/>
<proteinExistence type="predicted"/>
<sequence>MPDVKINYRRNLKVPANRMAPFSWFVINLKRSSKYFYILDLIMNNGLVCDGVVLKKLIYN</sequence>
<reference evidence="1" key="1">
    <citation type="journal article" date="2020" name="Nature">
        <title>Giant virus diversity and host interactions through global metagenomics.</title>
        <authorList>
            <person name="Schulz F."/>
            <person name="Roux S."/>
            <person name="Paez-Espino D."/>
            <person name="Jungbluth S."/>
            <person name="Walsh D.A."/>
            <person name="Denef V.J."/>
            <person name="McMahon K.D."/>
            <person name="Konstantinidis K.T."/>
            <person name="Eloe-Fadrosh E.A."/>
            <person name="Kyrpides N.C."/>
            <person name="Woyke T."/>
        </authorList>
    </citation>
    <scope>NUCLEOTIDE SEQUENCE</scope>
    <source>
        <strain evidence="1">GVMAG-S-1021933-23</strain>
    </source>
</reference>
<organism evidence="1">
    <name type="scientific">viral metagenome</name>
    <dbReference type="NCBI Taxonomy" id="1070528"/>
    <lineage>
        <taxon>unclassified sequences</taxon>
        <taxon>metagenomes</taxon>
        <taxon>organismal metagenomes</taxon>
    </lineage>
</organism>
<dbReference type="EMBL" id="MN740593">
    <property type="protein sequence ID" value="QHS77871.1"/>
    <property type="molecule type" value="Genomic_DNA"/>
</dbReference>
<evidence type="ECO:0000313" key="1">
    <source>
        <dbReference type="EMBL" id="QHS77871.1"/>
    </source>
</evidence>
<protein>
    <submittedName>
        <fullName evidence="1">Uncharacterized protein</fullName>
    </submittedName>
</protein>